<evidence type="ECO:0000313" key="1">
    <source>
        <dbReference type="EMBL" id="RML49458.1"/>
    </source>
</evidence>
<dbReference type="Proteomes" id="UP000277952">
    <property type="component" value="Unassembled WGS sequence"/>
</dbReference>
<organism evidence="1 2">
    <name type="scientific">Pseudomonas amygdali pv. morsprunorum</name>
    <dbReference type="NCBI Taxonomy" id="129138"/>
    <lineage>
        <taxon>Bacteria</taxon>
        <taxon>Pseudomonadati</taxon>
        <taxon>Pseudomonadota</taxon>
        <taxon>Gammaproteobacteria</taxon>
        <taxon>Pseudomonadales</taxon>
        <taxon>Pseudomonadaceae</taxon>
        <taxon>Pseudomonas</taxon>
        <taxon>Pseudomonas amygdali</taxon>
    </lineage>
</organism>
<comment type="caution">
    <text evidence="1">The sequence shown here is derived from an EMBL/GenBank/DDBJ whole genome shotgun (WGS) entry which is preliminary data.</text>
</comment>
<name>A0A3M2WFQ5_PSEA0</name>
<proteinExistence type="predicted"/>
<dbReference type="AlphaFoldDB" id="A0A3M2WFQ5"/>
<reference evidence="1 2" key="1">
    <citation type="submission" date="2018-08" db="EMBL/GenBank/DDBJ databases">
        <title>Recombination of ecologically and evolutionarily significant loci maintains genetic cohesion in the Pseudomonas syringae species complex.</title>
        <authorList>
            <person name="Dillon M."/>
            <person name="Thakur S."/>
            <person name="Almeida R.N.D."/>
            <person name="Weir B.S."/>
            <person name="Guttman D.S."/>
        </authorList>
    </citation>
    <scope>NUCLEOTIDE SEQUENCE [LARGE SCALE GENOMIC DNA]</scope>
    <source>
        <strain evidence="1 2">19322</strain>
    </source>
</reference>
<dbReference type="EMBL" id="RBNS01000276">
    <property type="protein sequence ID" value="RML49458.1"/>
    <property type="molecule type" value="Genomic_DNA"/>
</dbReference>
<sequence>MQTAAQLKAVAVRQHHIQYHDIERLLPEQLPHARCVLSRAHVEQMTAQIDGQRVADLAVIIHDKNARSRAKLRSSAHHDVPAAQPGMILIEWRDLIPFVTGESPHGEKPLLSTADSRCASLFLN</sequence>
<evidence type="ECO:0000313" key="2">
    <source>
        <dbReference type="Proteomes" id="UP000277952"/>
    </source>
</evidence>
<protein>
    <submittedName>
        <fullName evidence="1">Uncharacterized protein</fullName>
    </submittedName>
</protein>
<gene>
    <name evidence="1" type="ORF">ALQ94_102359</name>
</gene>
<accession>A0A3M2WFQ5</accession>